<feature type="transmembrane region" description="Helical" evidence="2">
    <location>
        <begin position="169"/>
        <end position="189"/>
    </location>
</feature>
<evidence type="ECO:0008006" key="5">
    <source>
        <dbReference type="Google" id="ProtNLM"/>
    </source>
</evidence>
<gene>
    <name evidence="3" type="ORF">RDB_LOCUS118551</name>
</gene>
<feature type="transmembrane region" description="Helical" evidence="2">
    <location>
        <begin position="12"/>
        <end position="31"/>
    </location>
</feature>
<proteinExistence type="predicted"/>
<feature type="transmembrane region" description="Helical" evidence="2">
    <location>
        <begin position="231"/>
        <end position="253"/>
    </location>
</feature>
<accession>A0A8H3ARA7</accession>
<dbReference type="AlphaFoldDB" id="A0A8H3ARA7"/>
<feature type="transmembrane region" description="Helical" evidence="2">
    <location>
        <begin position="127"/>
        <end position="149"/>
    </location>
</feature>
<feature type="compositionally biased region" description="Polar residues" evidence="1">
    <location>
        <begin position="307"/>
        <end position="320"/>
    </location>
</feature>
<evidence type="ECO:0000313" key="4">
    <source>
        <dbReference type="Proteomes" id="UP000663846"/>
    </source>
</evidence>
<feature type="region of interest" description="Disordered" evidence="1">
    <location>
        <begin position="294"/>
        <end position="333"/>
    </location>
</feature>
<evidence type="ECO:0000313" key="3">
    <source>
        <dbReference type="EMBL" id="CAE6434853.1"/>
    </source>
</evidence>
<feature type="transmembrane region" description="Helical" evidence="2">
    <location>
        <begin position="87"/>
        <end position="107"/>
    </location>
</feature>
<feature type="transmembrane region" description="Helical" evidence="2">
    <location>
        <begin position="201"/>
        <end position="225"/>
    </location>
</feature>
<protein>
    <recommendedName>
        <fullName evidence="5">Transmembrane protein</fullName>
    </recommendedName>
</protein>
<dbReference type="PANTHER" id="PTHR38848:SF3">
    <property type="entry name" value="G-PROTEIN COUPLED RECEPTORS FAMILY 3 PROFILE DOMAIN-CONTAINING PROTEIN"/>
    <property type="match status" value="1"/>
</dbReference>
<dbReference type="Proteomes" id="UP000663846">
    <property type="component" value="Unassembled WGS sequence"/>
</dbReference>
<keyword evidence="2" id="KW-1133">Transmembrane helix</keyword>
<feature type="transmembrane region" description="Helical" evidence="2">
    <location>
        <begin position="52"/>
        <end position="75"/>
    </location>
</feature>
<dbReference type="EMBL" id="CAJMWS010000331">
    <property type="protein sequence ID" value="CAE6434853.1"/>
    <property type="molecule type" value="Genomic_DNA"/>
</dbReference>
<evidence type="ECO:0000256" key="1">
    <source>
        <dbReference type="SAM" id="MobiDB-lite"/>
    </source>
</evidence>
<evidence type="ECO:0000256" key="2">
    <source>
        <dbReference type="SAM" id="Phobius"/>
    </source>
</evidence>
<keyword evidence="2" id="KW-0812">Transmembrane</keyword>
<comment type="caution">
    <text evidence="3">The sequence shown here is derived from an EMBL/GenBank/DDBJ whole genome shotgun (WGS) entry which is preliminary data.</text>
</comment>
<organism evidence="3 4">
    <name type="scientific">Rhizoctonia solani</name>
    <dbReference type="NCBI Taxonomy" id="456999"/>
    <lineage>
        <taxon>Eukaryota</taxon>
        <taxon>Fungi</taxon>
        <taxon>Dikarya</taxon>
        <taxon>Basidiomycota</taxon>
        <taxon>Agaricomycotina</taxon>
        <taxon>Agaricomycetes</taxon>
        <taxon>Cantharellales</taxon>
        <taxon>Ceratobasidiaceae</taxon>
        <taxon>Rhizoctonia</taxon>
    </lineage>
</organism>
<sequence length="396" mass="43084">MGPPFEPSAAMLNLSALSFLLSVTIVTWCIARSLQEHQVFSGKTWTNMPWPRLCLILVLLSSWIYLILTGVLLFGAPPRHTDMRCTLGTLACILLYGVIKGFIYLCLTERVHAVWSDGRRRWHSPAYRFCLVLMIPLGGIAGFMVVQGIHYLRDGYCVLGIKHTAEILFLSYDIALNIFLTFLFVAPLVRSTIRSARLKIIATRAMVATGIGLITTITNGFILFSLGGEEVIWVCLGACAVDVVINAVAMYWAMQTPPGSKESIHFASLSLSNATRAPPHKDFVGDFAAAPSKSAVSSTMPDHGRSQGLSDGITTISSTPIPGVDIPQPTMRSPRHVDFYGGHPSGSRFSLSLSSNQVSKSDNSNISLQELGLARNHANDSEIYGLKAGHTKSNES</sequence>
<dbReference type="PANTHER" id="PTHR38848">
    <property type="entry name" value="G-PROTEIN COUPLED RECEPTORS FAMILY 3 PROFILE DOMAIN-CONTAINING PROTEIN"/>
    <property type="match status" value="1"/>
</dbReference>
<reference evidence="3" key="1">
    <citation type="submission" date="2021-01" db="EMBL/GenBank/DDBJ databases">
        <authorList>
            <person name="Kaushik A."/>
        </authorList>
    </citation>
    <scope>NUCLEOTIDE SEQUENCE</scope>
    <source>
        <strain evidence="3">AG1-1C</strain>
    </source>
</reference>
<name>A0A8H3ARA7_9AGAM</name>
<keyword evidence="2" id="KW-0472">Membrane</keyword>